<dbReference type="PANTHER" id="PTHR38436:SF1">
    <property type="entry name" value="ESTER CYCLASE"/>
    <property type="match status" value="1"/>
</dbReference>
<name>A0A2G3E0P8_9FIRM</name>
<dbReference type="InterPro" id="IPR009959">
    <property type="entry name" value="Cyclase_SnoaL-like"/>
</dbReference>
<evidence type="ECO:0000259" key="1">
    <source>
        <dbReference type="Pfam" id="PF12680"/>
    </source>
</evidence>
<feature type="domain" description="SnoaL-like" evidence="1">
    <location>
        <begin position="7"/>
        <end position="101"/>
    </location>
</feature>
<protein>
    <recommendedName>
        <fullName evidence="1">SnoaL-like domain-containing protein</fullName>
    </recommendedName>
</protein>
<sequence length="120" mass="14057">MDNKQIVLDFYEKVFNGWDLSYVDAHMKDDYRQHSAGVRDGKEGFMEFMREFIKKEPHAEIVKAIAEDDMVCMFFKCSFKDGTVAKVFDMYRLEDGKLAEHWDSVMRVDQIEQAAGNGHF</sequence>
<reference evidence="2 3" key="2">
    <citation type="submission" date="2017-10" db="EMBL/GenBank/DDBJ databases">
        <authorList>
            <person name="Banno H."/>
            <person name="Chua N.-H."/>
        </authorList>
    </citation>
    <scope>NUCLEOTIDE SEQUENCE [LARGE SCALE GENOMIC DNA]</scope>
    <source>
        <strain evidence="2 3">JK623</strain>
    </source>
</reference>
<reference evidence="2 3" key="1">
    <citation type="submission" date="2017-10" db="EMBL/GenBank/DDBJ databases">
        <title>Resolving the taxonomy of Roseburia spp., Eubacterium rectale and Agathobacter spp. through phylogenomic analysis.</title>
        <authorList>
            <person name="Sheridan P.O."/>
            <person name="Walker A.W."/>
            <person name="Duncan S.H."/>
            <person name="Scott K.P."/>
            <person name="Toole P.W.O."/>
            <person name="Luis P."/>
            <person name="Flint H.J."/>
        </authorList>
    </citation>
    <scope>NUCLEOTIDE SEQUENCE [LARGE SCALE GENOMIC DNA]</scope>
    <source>
        <strain evidence="2 3">JK623</strain>
    </source>
</reference>
<comment type="caution">
    <text evidence="2">The sequence shown here is derived from an EMBL/GenBank/DDBJ whole genome shotgun (WGS) entry which is preliminary data.</text>
</comment>
<dbReference type="EMBL" id="PDYG01000112">
    <property type="protein sequence ID" value="PHU36862.1"/>
    <property type="molecule type" value="Genomic_DNA"/>
</dbReference>
<keyword evidence="3" id="KW-1185">Reference proteome</keyword>
<evidence type="ECO:0000313" key="3">
    <source>
        <dbReference type="Proteomes" id="UP000224563"/>
    </source>
</evidence>
<dbReference type="Gene3D" id="3.10.450.50">
    <property type="match status" value="1"/>
</dbReference>
<proteinExistence type="predicted"/>
<organism evidence="2 3">
    <name type="scientific">Agathobacter ruminis</name>
    <dbReference type="NCBI Taxonomy" id="1712665"/>
    <lineage>
        <taxon>Bacteria</taxon>
        <taxon>Bacillati</taxon>
        <taxon>Bacillota</taxon>
        <taxon>Clostridia</taxon>
        <taxon>Lachnospirales</taxon>
        <taxon>Lachnospiraceae</taxon>
        <taxon>Agathobacter</taxon>
    </lineage>
</organism>
<dbReference type="InterPro" id="IPR037401">
    <property type="entry name" value="SnoaL-like"/>
</dbReference>
<dbReference type="SUPFAM" id="SSF54427">
    <property type="entry name" value="NTF2-like"/>
    <property type="match status" value="1"/>
</dbReference>
<dbReference type="GO" id="GO:0030638">
    <property type="term" value="P:polyketide metabolic process"/>
    <property type="evidence" value="ECO:0007669"/>
    <property type="project" value="InterPro"/>
</dbReference>
<gene>
    <name evidence="2" type="ORF">CSX02_10985</name>
</gene>
<dbReference type="PANTHER" id="PTHR38436">
    <property type="entry name" value="POLYKETIDE CYCLASE SNOAL-LIKE DOMAIN"/>
    <property type="match status" value="1"/>
</dbReference>
<dbReference type="RefSeq" id="WP_031542945.1">
    <property type="nucleotide sequence ID" value="NZ_JANSWH010000030.1"/>
</dbReference>
<dbReference type="InterPro" id="IPR032710">
    <property type="entry name" value="NTF2-like_dom_sf"/>
</dbReference>
<dbReference type="Pfam" id="PF12680">
    <property type="entry name" value="SnoaL_2"/>
    <property type="match status" value="1"/>
</dbReference>
<evidence type="ECO:0000313" key="2">
    <source>
        <dbReference type="EMBL" id="PHU36862.1"/>
    </source>
</evidence>
<dbReference type="Proteomes" id="UP000224563">
    <property type="component" value="Unassembled WGS sequence"/>
</dbReference>
<dbReference type="AlphaFoldDB" id="A0A2G3E0P8"/>
<accession>A0A2G3E0P8</accession>